<dbReference type="AlphaFoldDB" id="A0A9N9QDM7"/>
<reference evidence="1" key="1">
    <citation type="submission" date="2022-01" db="EMBL/GenBank/DDBJ databases">
        <authorList>
            <person name="King R."/>
        </authorList>
    </citation>
    <scope>NUCLEOTIDE SEQUENCE</scope>
</reference>
<dbReference type="Pfam" id="PF14924">
    <property type="entry name" value="MAP10_N"/>
    <property type="match status" value="1"/>
</dbReference>
<dbReference type="EMBL" id="OU892279">
    <property type="protein sequence ID" value="CAG9766037.1"/>
    <property type="molecule type" value="Genomic_DNA"/>
</dbReference>
<protein>
    <submittedName>
        <fullName evidence="1">Uncharacterized protein</fullName>
    </submittedName>
</protein>
<proteinExistence type="predicted"/>
<gene>
    <name evidence="1" type="ORF">CEUTPL_LOCUS6631</name>
</gene>
<evidence type="ECO:0000313" key="2">
    <source>
        <dbReference type="Proteomes" id="UP001152799"/>
    </source>
</evidence>
<keyword evidence="2" id="KW-1185">Reference proteome</keyword>
<dbReference type="OrthoDB" id="7883086at2759"/>
<sequence length="434" mass="49456">MHNDQIYVLEMIVKKIDFLSPIRINDINALSVGFKFVQLINFDIDTRSFSPPEMDETGKSFLMNYGKTFLFVVKPSTLRQLLQSDPFIIQLHEGTRTLGLATVPWKKEFAEMVKYFETLGIVKSTTVEDTFELHNEKNEITAKIEIFLRMSCFGQNVQTVFQIRKAGTKFEYLFRQRNASKTFTVEKYADERNQPLVGPMFSAVIVDGMSNRDAVNYTENVSLTKIFERDNMTIKDSTYQRPEAAGEEGGIQLDFHDMEQMSICFRPSENKFFDFLHLISADVKTTRKKTEITLHRKQADRTESFLKSVGGDLKTHSNLVVLEKEEENEMCSSEISKQLCKNKFCPATKKFAEYGIGPLATGPGLGTLYGDIEPPVTYGLSHAYGSMCEYGPYGAFSRPKHEELPFEPLSPCVEDKMKENPTWHSPGCPLSTEK</sequence>
<evidence type="ECO:0000313" key="1">
    <source>
        <dbReference type="EMBL" id="CAG9766037.1"/>
    </source>
</evidence>
<name>A0A9N9QDM7_9CUCU</name>
<accession>A0A9N9QDM7</accession>
<dbReference type="Proteomes" id="UP001152799">
    <property type="component" value="Chromosome 3"/>
</dbReference>
<organism evidence="1 2">
    <name type="scientific">Ceutorhynchus assimilis</name>
    <name type="common">cabbage seed weevil</name>
    <dbReference type="NCBI Taxonomy" id="467358"/>
    <lineage>
        <taxon>Eukaryota</taxon>
        <taxon>Metazoa</taxon>
        <taxon>Ecdysozoa</taxon>
        <taxon>Arthropoda</taxon>
        <taxon>Hexapoda</taxon>
        <taxon>Insecta</taxon>
        <taxon>Pterygota</taxon>
        <taxon>Neoptera</taxon>
        <taxon>Endopterygota</taxon>
        <taxon>Coleoptera</taxon>
        <taxon>Polyphaga</taxon>
        <taxon>Cucujiformia</taxon>
        <taxon>Curculionidae</taxon>
        <taxon>Ceutorhynchinae</taxon>
        <taxon>Ceutorhynchus</taxon>
    </lineage>
</organism>